<dbReference type="eggNOG" id="ENOG502R3YX">
    <property type="taxonomic scope" value="Eukaryota"/>
</dbReference>
<feature type="region of interest" description="Disordered" evidence="1">
    <location>
        <begin position="1"/>
        <end position="30"/>
    </location>
</feature>
<dbReference type="Gramene" id="OPUNC08G07870.1">
    <property type="protein sequence ID" value="OPUNC08G07870.1"/>
    <property type="gene ID" value="OPUNC08G07870"/>
</dbReference>
<dbReference type="Gene3D" id="3.80.10.10">
    <property type="entry name" value="Ribonuclease Inhibitor"/>
    <property type="match status" value="1"/>
</dbReference>
<name>A0A0E0LT28_ORYPU</name>
<dbReference type="PANTHER" id="PTHR34145">
    <property type="entry name" value="OS02G0105600 PROTEIN"/>
    <property type="match status" value="1"/>
</dbReference>
<dbReference type="PANTHER" id="PTHR34145:SF28">
    <property type="entry name" value="F-BOX DOMAIN-CONTAINING PROTEIN"/>
    <property type="match status" value="1"/>
</dbReference>
<dbReference type="HOGENOM" id="CLU_010721_12_0_1"/>
<feature type="region of interest" description="Disordered" evidence="1">
    <location>
        <begin position="104"/>
        <end position="130"/>
    </location>
</feature>
<reference evidence="2" key="2">
    <citation type="submission" date="2018-05" db="EMBL/GenBank/DDBJ databases">
        <title>OpunRS2 (Oryza punctata Reference Sequence Version 2).</title>
        <authorList>
            <person name="Zhang J."/>
            <person name="Kudrna D."/>
            <person name="Lee S."/>
            <person name="Talag J."/>
            <person name="Welchert J."/>
            <person name="Wing R.A."/>
        </authorList>
    </citation>
    <scope>NUCLEOTIDE SEQUENCE [LARGE SCALE GENOMIC DNA]</scope>
</reference>
<feature type="region of interest" description="Disordered" evidence="1">
    <location>
        <begin position="537"/>
        <end position="567"/>
    </location>
</feature>
<organism evidence="2">
    <name type="scientific">Oryza punctata</name>
    <name type="common">Red rice</name>
    <dbReference type="NCBI Taxonomy" id="4537"/>
    <lineage>
        <taxon>Eukaryota</taxon>
        <taxon>Viridiplantae</taxon>
        <taxon>Streptophyta</taxon>
        <taxon>Embryophyta</taxon>
        <taxon>Tracheophyta</taxon>
        <taxon>Spermatophyta</taxon>
        <taxon>Magnoliopsida</taxon>
        <taxon>Liliopsida</taxon>
        <taxon>Poales</taxon>
        <taxon>Poaceae</taxon>
        <taxon>BOP clade</taxon>
        <taxon>Oryzoideae</taxon>
        <taxon>Oryzeae</taxon>
        <taxon>Oryzinae</taxon>
        <taxon>Oryza</taxon>
    </lineage>
</organism>
<dbReference type="InterPro" id="IPR053772">
    <property type="entry name" value="At1g61320/At1g61330-like"/>
</dbReference>
<feature type="compositionally biased region" description="Low complexity" evidence="1">
    <location>
        <begin position="110"/>
        <end position="126"/>
    </location>
</feature>
<dbReference type="STRING" id="4537.A0A0E0LT28"/>
<keyword evidence="3" id="KW-1185">Reference proteome</keyword>
<dbReference type="AlphaFoldDB" id="A0A0E0LT28"/>
<dbReference type="InterPro" id="IPR032675">
    <property type="entry name" value="LRR_dom_sf"/>
</dbReference>
<dbReference type="Proteomes" id="UP000026962">
    <property type="component" value="Chromosome 8"/>
</dbReference>
<proteinExistence type="predicted"/>
<dbReference type="EnsemblPlants" id="OPUNC08G07870.1">
    <property type="protein sequence ID" value="OPUNC08G07870.1"/>
    <property type="gene ID" value="OPUNC08G07870"/>
</dbReference>
<protein>
    <recommendedName>
        <fullName evidence="4">F-box domain-containing protein</fullName>
    </recommendedName>
</protein>
<sequence length="652" mass="73096">MATSGFAYSSPPKRQRVAAEAPPPATTGTRTDMLMALPSDILNDRILVLFPFDKLVRTSCLSRAWRRRWESIAKLHTVSSSRALWWCAAPVLGFRARVARRDVSTAPSDGSAPWRGRASRSSAWSSRKPRRLPGPALFSCTAIVHLHLEVCDIPAAPPCFPGFPNLERLHLVDVTLPFTRAGTQLEDLIVAAENLAVLDFVKPVWRRRGHVGHQSAQPPVRHDMLEGITCKFENLREASLNIDFGQLPSIDSLLKFAPHIEHLAIMTLHTESDKEKIDKNSLNSEISSDLFASIKHVSLTGAKSSKHHANQMCFMKFALFKHSVTFMFDDDDERSEWFGDSWRELMECQKASPQLVLTAKLTQDGSMHHSGTQLEHLIVAAENLAVLRLSLLFTTAASVDRWAIRAPKLRELFVTMGMGVDNGCRIPLPLPMLEEATISFDRLFGTQDFLDAFQNISTVNKLCFISDQFSINMLEGITCKFENLREARLTIDLGQHSSVLSLVSLLKFAPHIEHLCISIAYSEWEEDEIDEDPLNAEDEIDEDPLNSEDENDEDSLNSEDEIDEDSLNSEISSDLLASLKYVSLTDVKDNSTQMCFMKLLLSKARSLQTFDVTFVVYDDESNEWYGNAWGELKECQKASPQVVLTAKLTIDG</sequence>
<evidence type="ECO:0000256" key="1">
    <source>
        <dbReference type="SAM" id="MobiDB-lite"/>
    </source>
</evidence>
<evidence type="ECO:0000313" key="3">
    <source>
        <dbReference type="Proteomes" id="UP000026962"/>
    </source>
</evidence>
<evidence type="ECO:0008006" key="4">
    <source>
        <dbReference type="Google" id="ProtNLM"/>
    </source>
</evidence>
<evidence type="ECO:0000313" key="2">
    <source>
        <dbReference type="EnsemblPlants" id="OPUNC08G07870.1"/>
    </source>
</evidence>
<reference evidence="2" key="1">
    <citation type="submission" date="2015-04" db="UniProtKB">
        <authorList>
            <consortium name="EnsemblPlants"/>
        </authorList>
    </citation>
    <scope>IDENTIFICATION</scope>
</reference>
<accession>A0A0E0LT28</accession>